<organism evidence="2 3">
    <name type="scientific">Neptunomonas antarctica</name>
    <dbReference type="NCBI Taxonomy" id="619304"/>
    <lineage>
        <taxon>Bacteria</taxon>
        <taxon>Pseudomonadati</taxon>
        <taxon>Pseudomonadota</taxon>
        <taxon>Gammaproteobacteria</taxon>
        <taxon>Oceanospirillales</taxon>
        <taxon>Oceanospirillaceae</taxon>
        <taxon>Neptunomonas</taxon>
    </lineage>
</organism>
<proteinExistence type="predicted"/>
<dbReference type="STRING" id="619304.SAMN05421760_103238"/>
<evidence type="ECO:0000313" key="2">
    <source>
        <dbReference type="EMBL" id="SIS68905.1"/>
    </source>
</evidence>
<dbReference type="Proteomes" id="UP000185999">
    <property type="component" value="Unassembled WGS sequence"/>
</dbReference>
<name>A0A1N7L4W1_9GAMM</name>
<reference evidence="3" key="1">
    <citation type="submission" date="2017-01" db="EMBL/GenBank/DDBJ databases">
        <authorList>
            <person name="Varghese N."/>
            <person name="Submissions S."/>
        </authorList>
    </citation>
    <scope>NUCLEOTIDE SEQUENCE [LARGE SCALE GENOMIC DNA]</scope>
    <source>
        <strain evidence="3">DSM 22306</strain>
    </source>
</reference>
<evidence type="ECO:0000256" key="1">
    <source>
        <dbReference type="SAM" id="SignalP"/>
    </source>
</evidence>
<sequence length="165" mass="18824">MKTKDFFVKMSLFFMMLSGMFFLFSSNNIQADVDYKTVDDKALNLSEEREVISDAELDLLRGGFALPNGLIVDFSFDKRIYQNGVESFFSYFELPEGIQFSRDSALSFSSAIPSTLLHSVTQNSLDNQLIRTINTINIDISNFKNAKYNANPSEVFRNYIGPTFR</sequence>
<keyword evidence="3" id="KW-1185">Reference proteome</keyword>
<dbReference type="EMBL" id="FTOE01000003">
    <property type="protein sequence ID" value="SIS68905.1"/>
    <property type="molecule type" value="Genomic_DNA"/>
</dbReference>
<protein>
    <submittedName>
        <fullName evidence="2">Uncharacterized protein</fullName>
    </submittedName>
</protein>
<dbReference type="AlphaFoldDB" id="A0A1N7L4W1"/>
<keyword evidence="1" id="KW-0732">Signal</keyword>
<dbReference type="OrthoDB" id="8547183at2"/>
<evidence type="ECO:0000313" key="3">
    <source>
        <dbReference type="Proteomes" id="UP000185999"/>
    </source>
</evidence>
<dbReference type="RefSeq" id="WP_054340579.1">
    <property type="nucleotide sequence ID" value="NZ_FTOE01000003.1"/>
</dbReference>
<feature type="signal peptide" evidence="1">
    <location>
        <begin position="1"/>
        <end position="31"/>
    </location>
</feature>
<gene>
    <name evidence="2" type="ORF">SAMN05421760_103238</name>
</gene>
<accession>A0A1N7L4W1</accession>
<feature type="chain" id="PRO_5009943241" evidence="1">
    <location>
        <begin position="32"/>
        <end position="165"/>
    </location>
</feature>